<evidence type="ECO:0000313" key="1">
    <source>
        <dbReference type="EMBL" id="VVC32913.1"/>
    </source>
</evidence>
<name>A0A5E4MPW9_9HEMI</name>
<protein>
    <submittedName>
        <fullName evidence="1">Uncharacterized protein</fullName>
    </submittedName>
</protein>
<keyword evidence="2" id="KW-1185">Reference proteome</keyword>
<gene>
    <name evidence="1" type="ORF">CINCED_3A024810</name>
</gene>
<dbReference type="EMBL" id="CABPRJ010000960">
    <property type="protein sequence ID" value="VVC32913.1"/>
    <property type="molecule type" value="Genomic_DNA"/>
</dbReference>
<proteinExistence type="predicted"/>
<organism evidence="1 2">
    <name type="scientific">Cinara cedri</name>
    <dbReference type="NCBI Taxonomy" id="506608"/>
    <lineage>
        <taxon>Eukaryota</taxon>
        <taxon>Metazoa</taxon>
        <taxon>Ecdysozoa</taxon>
        <taxon>Arthropoda</taxon>
        <taxon>Hexapoda</taxon>
        <taxon>Insecta</taxon>
        <taxon>Pterygota</taxon>
        <taxon>Neoptera</taxon>
        <taxon>Paraneoptera</taxon>
        <taxon>Hemiptera</taxon>
        <taxon>Sternorrhyncha</taxon>
        <taxon>Aphidomorpha</taxon>
        <taxon>Aphidoidea</taxon>
        <taxon>Aphididae</taxon>
        <taxon>Lachninae</taxon>
        <taxon>Cinara</taxon>
    </lineage>
</organism>
<dbReference type="Proteomes" id="UP000325440">
    <property type="component" value="Unassembled WGS sequence"/>
</dbReference>
<accession>A0A5E4MPW9</accession>
<reference evidence="1 2" key="1">
    <citation type="submission" date="2019-08" db="EMBL/GenBank/DDBJ databases">
        <authorList>
            <person name="Alioto T."/>
            <person name="Alioto T."/>
            <person name="Gomez Garrido J."/>
        </authorList>
    </citation>
    <scope>NUCLEOTIDE SEQUENCE [LARGE SCALE GENOMIC DNA]</scope>
</reference>
<evidence type="ECO:0000313" key="2">
    <source>
        <dbReference type="Proteomes" id="UP000325440"/>
    </source>
</evidence>
<dbReference type="AlphaFoldDB" id="A0A5E4MPW9"/>
<sequence length="112" mass="12779">MAEPKIHPILLASKNYDFADRYEHFFPLKNKVDLYHIESIILSDTDLKCKLAEIWSDLYNTDSVNKCYDVFDDKLNNAISSATEVKNISSKNKGMDDCKATMLGSAKKIKLQ</sequence>